<reference evidence="3 4" key="3">
    <citation type="journal article" date="2005" name="Nature">
        <title>Generation and annotation of the DNA sequences of human chromosomes 2 and 4.</title>
        <authorList>
            <person name="Hillier L.W."/>
            <person name="Graves T.A."/>
            <person name="Fulton R.S."/>
            <person name="Fulton L.A."/>
            <person name="Pepin K.H."/>
            <person name="Minx P."/>
            <person name="Wagner-McPherson C."/>
            <person name="Layman D."/>
            <person name="Wylie K."/>
            <person name="Sekhon M."/>
            <person name="Becker M.C."/>
            <person name="Fewell G.A."/>
            <person name="Delehaunty K.D."/>
            <person name="Miner T.L."/>
            <person name="Nash W.E."/>
            <person name="Kremitzki C."/>
            <person name="Oddy L."/>
            <person name="Du H."/>
            <person name="Sun H."/>
            <person name="Bradshaw-Cordum H."/>
            <person name="Ali J."/>
            <person name="Carter J."/>
            <person name="Cordes M."/>
            <person name="Harris A."/>
            <person name="Isak A."/>
            <person name="van Brunt A."/>
            <person name="Nguyen C."/>
            <person name="Du F."/>
            <person name="Courtney L."/>
            <person name="Kalicki J."/>
            <person name="Ozersky P."/>
            <person name="Abbott S."/>
            <person name="Armstrong J."/>
            <person name="Belter E.A."/>
            <person name="Caruso L."/>
            <person name="Cedroni M."/>
            <person name="Cotton M."/>
            <person name="Davidson T."/>
            <person name="Desai A."/>
            <person name="Elliott G."/>
            <person name="Erb T."/>
            <person name="Fronick C."/>
            <person name="Gaige T."/>
            <person name="Haakenson W."/>
            <person name="Haglund K."/>
            <person name="Holmes A."/>
            <person name="Harkins R."/>
            <person name="Kim K."/>
            <person name="Kruchowski S.S."/>
            <person name="Strong C.M."/>
            <person name="Grewal N."/>
            <person name="Goyea E."/>
            <person name="Hou S."/>
            <person name="Levy A."/>
            <person name="Martinka S."/>
            <person name="Mead K."/>
            <person name="McLellan M.D."/>
            <person name="Meyer R."/>
            <person name="Randall-Maher J."/>
            <person name="Tomlinson C."/>
            <person name="Dauphin-Kohlberg S."/>
            <person name="Kozlowicz-Reilly A."/>
            <person name="Shah N."/>
            <person name="Swearengen-Shahid S."/>
            <person name="Snider J."/>
            <person name="Strong J.T."/>
            <person name="Thompson J."/>
            <person name="Yoakum M."/>
            <person name="Leonard S."/>
            <person name="Pearman C."/>
            <person name="Trani L."/>
            <person name="Radionenko M."/>
            <person name="Waligorski J.E."/>
            <person name="Wang C."/>
            <person name="Rock S.M."/>
            <person name="Tin-Wollam A.M."/>
            <person name="Maupin R."/>
            <person name="Latreille P."/>
            <person name="Wendl M.C."/>
            <person name="Yang S.P."/>
            <person name="Pohl C."/>
            <person name="Wallis J.W."/>
            <person name="Spieth J."/>
            <person name="Bieri T.A."/>
            <person name="Berkowicz N."/>
            <person name="Nelson J.O."/>
            <person name="Osborne J."/>
            <person name="Ding L."/>
            <person name="Meyer R."/>
            <person name="Sabo A."/>
            <person name="Shotland Y."/>
            <person name="Sinha P."/>
            <person name="Wohldmann P.E."/>
            <person name="Cook L.L."/>
            <person name="Hickenbotham M.T."/>
            <person name="Eldred J."/>
            <person name="Williams D."/>
            <person name="Jones T.A."/>
            <person name="She X."/>
            <person name="Ciccarelli F.D."/>
            <person name="Izaurralde E."/>
            <person name="Taylor J."/>
            <person name="Schmutz J."/>
            <person name="Myers R.M."/>
            <person name="Cox D.R."/>
            <person name="Huang X."/>
            <person name="McPherson J.D."/>
            <person name="Mardis E.R."/>
            <person name="Clifton S.W."/>
            <person name="Warren W.C."/>
            <person name="Chinwalla A.T."/>
            <person name="Eddy S.R."/>
            <person name="Marra M.A."/>
            <person name="Ovcharenko I."/>
            <person name="Furey T.S."/>
            <person name="Miller W."/>
            <person name="Eichler E.E."/>
            <person name="Bork P."/>
            <person name="Suyama M."/>
            <person name="Torrents D."/>
            <person name="Waterston R.H."/>
            <person name="Wilson R.K."/>
        </authorList>
    </citation>
    <scope>NUCLEOTIDE SEQUENCE [LARGE SCALE GENOMIC DNA]</scope>
</reference>
<dbReference type="Antibodypedia" id="29256">
    <property type="antibodies" value="320 antibodies from 26 providers"/>
</dbReference>
<dbReference type="GO" id="GO:0005085">
    <property type="term" value="F:guanyl-nucleotide exchange factor activity"/>
    <property type="evidence" value="ECO:0007669"/>
    <property type="project" value="UniProtKB-KW"/>
</dbReference>
<dbReference type="Gene3D" id="1.20.870.10">
    <property type="entry name" value="Son of sevenless (SoS) protein Chain: S domain 1"/>
    <property type="match status" value="1"/>
</dbReference>
<protein>
    <submittedName>
        <fullName evidence="3">RAS guanyl releasing protein 3</fullName>
    </submittedName>
</protein>
<keyword evidence="5" id="KW-1267">Proteomics identification</keyword>
<dbReference type="EMBL" id="AC020594">
    <property type="status" value="NOT_ANNOTATED_CDS"/>
    <property type="molecule type" value="Genomic_DNA"/>
</dbReference>
<evidence type="ECO:0000256" key="1">
    <source>
        <dbReference type="PROSITE-ProRule" id="PRU00135"/>
    </source>
</evidence>
<sequence length="77" mass="8809">MGSSGLGKAATLDELLCTCIEMFDDNGELDNSYLPRIVLLMHRWYLSSTELAEKLLCMYRNATGESCNEFRLKICYF</sequence>
<dbReference type="AlphaFoldDB" id="C9J9C9"/>
<dbReference type="VEuPathDB" id="HostDB:ENSG00000152689"/>
<gene>
    <name evidence="3" type="primary">RASGRP3</name>
</gene>
<organism evidence="3 4">
    <name type="scientific">Homo sapiens</name>
    <name type="common">Human</name>
    <dbReference type="NCBI Taxonomy" id="9606"/>
    <lineage>
        <taxon>Eukaryota</taxon>
        <taxon>Metazoa</taxon>
        <taxon>Chordata</taxon>
        <taxon>Craniata</taxon>
        <taxon>Vertebrata</taxon>
        <taxon>Euteleostomi</taxon>
        <taxon>Mammalia</taxon>
        <taxon>Eutheria</taxon>
        <taxon>Euarchontoglires</taxon>
        <taxon>Primates</taxon>
        <taxon>Haplorrhini</taxon>
        <taxon>Catarrhini</taxon>
        <taxon>Hominidae</taxon>
        <taxon>Homo</taxon>
    </lineage>
</organism>
<dbReference type="UCSC" id="uc061hzl.1">
    <property type="organism name" value="human"/>
</dbReference>
<dbReference type="EMBL" id="AC017050">
    <property type="status" value="NOT_ANNOTATED_CDS"/>
    <property type="molecule type" value="Genomic_DNA"/>
</dbReference>
<feature type="non-terminal residue" evidence="3">
    <location>
        <position position="77"/>
    </location>
</feature>
<reference evidence="3 4" key="1">
    <citation type="journal article" date="2001" name="Nature">
        <title>Initial sequencing and analysis of the human genome.</title>
        <authorList>
            <consortium name="International Human Genome Sequencing Consortium"/>
            <person name="Lander E.S."/>
            <person name="Linton L.M."/>
            <person name="Birren B."/>
            <person name="Nusbaum C."/>
            <person name="Zody M.C."/>
            <person name="Baldwin J."/>
            <person name="Devon K."/>
            <person name="Dewar K."/>
            <person name="Doyle M."/>
            <person name="FitzHugh W."/>
            <person name="Funke R."/>
            <person name="Gage D."/>
            <person name="Harris K."/>
            <person name="Heaford A."/>
            <person name="Howland J."/>
            <person name="Kann L."/>
            <person name="Lehoczky J."/>
            <person name="LeVine R."/>
            <person name="McEwan P."/>
            <person name="McKernan K."/>
            <person name="Meldrim J."/>
            <person name="Mesirov J.P."/>
            <person name="Miranda C."/>
            <person name="Morris W."/>
            <person name="Naylor J."/>
            <person name="Raymond C."/>
            <person name="Rosetti M."/>
            <person name="Santos R."/>
            <person name="Sheridan A."/>
            <person name="Sougnez C."/>
            <person name="Stange-Thomann N."/>
            <person name="Stojanovic N."/>
            <person name="Subramanian A."/>
            <person name="Wyman D."/>
            <person name="Rogers J."/>
            <person name="Sulston J."/>
            <person name="Ainscough R."/>
            <person name="Beck S."/>
            <person name="Bentley D."/>
            <person name="Burton J."/>
            <person name="Clee C."/>
            <person name="Carter N."/>
            <person name="Coulson A."/>
            <person name="Deadman R."/>
            <person name="Deloukas P."/>
            <person name="Dunham A."/>
            <person name="Dunham I."/>
            <person name="Durbin R."/>
            <person name="French L."/>
            <person name="Grafham D."/>
            <person name="Gregory S."/>
            <person name="Hubbard T."/>
            <person name="Humphray S."/>
            <person name="Hunt A."/>
            <person name="Jones M."/>
            <person name="Lloyd C."/>
            <person name="McMurray A."/>
            <person name="Matthews L."/>
            <person name="Mercer S."/>
            <person name="Milne S."/>
            <person name="Mullikin J.C."/>
            <person name="Mungall A."/>
            <person name="Plumb R."/>
            <person name="Ross M."/>
            <person name="Shownkeen R."/>
            <person name="Sims S."/>
            <person name="Waterston R.H."/>
            <person name="Wilson R.K."/>
            <person name="Hillier L.W."/>
            <person name="McPherson J.D."/>
            <person name="Marra M.A."/>
            <person name="Mardis E.R."/>
            <person name="Fulton L.A."/>
            <person name="Chinwalla A.T."/>
            <person name="Pepin K.H."/>
            <person name="Gish W.R."/>
            <person name="Chissoe S.L."/>
            <person name="Wendl M.C."/>
            <person name="Delehaunty K.D."/>
            <person name="Miner T.L."/>
            <person name="Delehaunty A."/>
            <person name="Kramer J.B."/>
            <person name="Cook L.L."/>
            <person name="Fulton R.S."/>
            <person name="Johnson D.L."/>
            <person name="Minx P.J."/>
            <person name="Clifton S.W."/>
            <person name="Hawkins T."/>
            <person name="Branscomb E."/>
            <person name="Predki P."/>
            <person name="Richardson P."/>
            <person name="Wenning S."/>
            <person name="Slezak T."/>
            <person name="Doggett N."/>
            <person name="Cheng J.F."/>
            <person name="Olsen A."/>
            <person name="Lucas S."/>
            <person name="Elkin C."/>
            <person name="Uberbacher E."/>
            <person name="Frazier M."/>
            <person name="Gibbs R.A."/>
            <person name="Muzny D.M."/>
            <person name="Scherer S.E."/>
            <person name="Bouck J.B."/>
            <person name="Sodergren E.J."/>
            <person name="Worley K.C."/>
            <person name="Rives C.M."/>
            <person name="Gorrell J.H."/>
            <person name="Metzker M.L."/>
            <person name="Naylor S.L."/>
            <person name="Kucherlapati R.S."/>
            <person name="Nelson D.L."/>
            <person name="Weinstock G.M."/>
            <person name="Sakaki Y."/>
            <person name="Fujiyama A."/>
            <person name="Hattori M."/>
            <person name="Yada T."/>
            <person name="Toyoda A."/>
            <person name="Itoh T."/>
            <person name="Kawagoe C."/>
            <person name="Watanabe H."/>
            <person name="Totoki Y."/>
            <person name="Taylor T."/>
            <person name="Weissenbach J."/>
            <person name="Heilig R."/>
            <person name="Saurin W."/>
            <person name="Artiguenave F."/>
            <person name="Brottier P."/>
            <person name="Bruls T."/>
            <person name="Pelletier E."/>
            <person name="Robert C."/>
            <person name="Wincker P."/>
            <person name="Smith D.R."/>
            <person name="Doucette-Stamm L."/>
            <person name="Rubenfield M."/>
            <person name="Weinstock K."/>
            <person name="Lee H.M."/>
            <person name="Dubois J."/>
            <person name="Rosenthal A."/>
            <person name="Platzer M."/>
            <person name="Nyakatura G."/>
            <person name="Taudien S."/>
            <person name="Rump A."/>
            <person name="Yang H."/>
            <person name="Yu J."/>
            <person name="Wang J."/>
            <person name="Huang G."/>
            <person name="Gu J."/>
            <person name="Hood L."/>
            <person name="Rowen L."/>
            <person name="Madan A."/>
            <person name="Qin S."/>
            <person name="Davis R.W."/>
            <person name="Federspiel N.A."/>
            <person name="Abola A.P."/>
            <person name="Proctor M.J."/>
            <person name="Myers R.M."/>
            <person name="Schmutz J."/>
            <person name="Dickson M."/>
            <person name="Grimwood J."/>
            <person name="Cox D.R."/>
            <person name="Olson M.V."/>
            <person name="Kaul R."/>
            <person name="Raymond C."/>
            <person name="Shimizu N."/>
            <person name="Kawasaki K."/>
            <person name="Minoshima S."/>
            <person name="Evans G.A."/>
            <person name="Athanasiou M."/>
            <person name="Schultz R."/>
            <person name="Roe B.A."/>
            <person name="Chen F."/>
            <person name="Pan H."/>
            <person name="Ramser J."/>
            <person name="Lehrach H."/>
            <person name="Reinhardt R."/>
            <person name="McCombie W.R."/>
            <person name="de la Bastide M."/>
            <person name="Dedhia N."/>
            <person name="Blocker H."/>
            <person name="Hornischer K."/>
            <person name="Nordsiek G."/>
            <person name="Agarwala R."/>
            <person name="Aravind L."/>
            <person name="Bailey J.A."/>
            <person name="Bateman A."/>
            <person name="Batzoglou S."/>
            <person name="Birney E."/>
            <person name="Bork P."/>
            <person name="Brown D.G."/>
            <person name="Burge C.B."/>
            <person name="Cerutti L."/>
            <person name="Chen H.C."/>
            <person name="Church D."/>
            <person name="Clamp M."/>
            <person name="Copley R.R."/>
            <person name="Doerks T."/>
            <person name="Eddy S.R."/>
            <person name="Eichler E.E."/>
            <person name="Furey T.S."/>
            <person name="Galagan J."/>
            <person name="Gilbert J.G."/>
            <person name="Harmon C."/>
            <person name="Hayashizaki Y."/>
            <person name="Haussler D."/>
            <person name="Hermjakob H."/>
            <person name="Hokamp K."/>
            <person name="Jang W."/>
            <person name="Johnson L.S."/>
            <person name="Jones T.A."/>
            <person name="Kasif S."/>
            <person name="Kaspryzk A."/>
            <person name="Kennedy S."/>
            <person name="Kent W.J."/>
            <person name="Kitts P."/>
            <person name="Koonin E.V."/>
            <person name="Korf I."/>
            <person name="Kulp D."/>
            <person name="Lancet D."/>
            <person name="Lowe T.M."/>
            <person name="McLysaght A."/>
            <person name="Mikkelsen T."/>
            <person name="Moran J.V."/>
            <person name="Mulder N."/>
            <person name="Pollara V.J."/>
            <person name="Ponting C.P."/>
            <person name="Schuler G."/>
            <person name="Schultz J."/>
            <person name="Slater G."/>
            <person name="Smit A.F."/>
            <person name="Stupka E."/>
            <person name="Szustakowski J."/>
            <person name="Thierry-Mieg D."/>
            <person name="Thierry-Mieg J."/>
            <person name="Wagner L."/>
            <person name="Wallis J."/>
            <person name="Wheeler R."/>
            <person name="Williams A."/>
            <person name="Wolf Y.I."/>
            <person name="Wolfe K.H."/>
            <person name="Yang S.P."/>
            <person name="Yeh R.F."/>
            <person name="Collins F."/>
            <person name="Guyer M.S."/>
            <person name="Peterson J."/>
            <person name="Felsenfeld A."/>
            <person name="Wetterstrand K.A."/>
            <person name="Patrinos A."/>
            <person name="Morgan M.J."/>
            <person name="de Jong P."/>
            <person name="Catanese J.J."/>
            <person name="Osoegawa K."/>
            <person name="Shizuya H."/>
            <person name="Choi S."/>
            <person name="Chen Y.J."/>
        </authorList>
    </citation>
    <scope>NUCLEOTIDE SEQUENCE [LARGE SCALE GENOMIC DNA]</scope>
</reference>
<dbReference type="ExpressionAtlas" id="C9J9C9">
    <property type="expression patterns" value="baseline and differential"/>
</dbReference>
<dbReference type="GeneTree" id="ENSGT00940000158843"/>
<evidence type="ECO:0007829" key="5">
    <source>
        <dbReference type="PeptideAtlas" id="C9J9C9"/>
    </source>
</evidence>
<proteinExistence type="evidence at protein level"/>
<dbReference type="OpenTargets" id="ENSG00000152689"/>
<dbReference type="PROSITE" id="PS50212">
    <property type="entry name" value="RASGEF_NTER"/>
    <property type="match status" value="1"/>
</dbReference>
<dbReference type="SUPFAM" id="SSF48366">
    <property type="entry name" value="Ras GEF"/>
    <property type="match status" value="1"/>
</dbReference>
<dbReference type="FunFam" id="1.20.870.10:FF:000035">
    <property type="entry name" value="RAS, guanyl releasing protein 3"/>
    <property type="match status" value="1"/>
</dbReference>
<evidence type="ECO:0000259" key="2">
    <source>
        <dbReference type="PROSITE" id="PS50212"/>
    </source>
</evidence>
<reference evidence="3 4" key="2">
    <citation type="journal article" date="2004" name="Nature">
        <title>Finishing the euchromatic sequence of the human genome.</title>
        <authorList>
            <consortium name="International Human Genome Sequencing Consortium"/>
        </authorList>
    </citation>
    <scope>NUCLEOTIDE SEQUENCE [LARGE SCALE GENOMIC DNA]</scope>
</reference>
<keyword evidence="1" id="KW-0344">Guanine-nucleotide releasing factor</keyword>
<dbReference type="HGNC" id="HGNC:14545">
    <property type="gene designation" value="RASGRP3"/>
</dbReference>
<dbReference type="Bgee" id="ENSG00000152689">
    <property type="expression patterns" value="Expressed in corpus callosum and 174 other cell types or tissues"/>
</dbReference>
<name>C9J9C9_HUMAN</name>
<dbReference type="ChiTaRS" id="RASGRP3">
    <property type="organism name" value="human"/>
</dbReference>
<evidence type="ECO:0000313" key="3">
    <source>
        <dbReference type="Ensembl" id="ENSP00000405648.1"/>
    </source>
</evidence>
<dbReference type="Ensembl" id="ENST00000442390.5">
    <property type="protein sequence ID" value="ENSP00000405648.1"/>
    <property type="gene ID" value="ENSG00000152689.19"/>
</dbReference>
<evidence type="ECO:0000313" key="4">
    <source>
        <dbReference type="Proteomes" id="UP000005640"/>
    </source>
</evidence>
<accession>C9J9C9</accession>
<dbReference type="OMA" id="QNRVTHR"/>
<dbReference type="SMR" id="C9J9C9"/>
<dbReference type="Proteomes" id="UP000005640">
    <property type="component" value="Chromosome 2"/>
</dbReference>
<dbReference type="ProteomicsDB" id="9173"/>
<reference evidence="3" key="4">
    <citation type="submission" date="2025-08" db="UniProtKB">
        <authorList>
            <consortium name="Ensembl"/>
        </authorList>
    </citation>
    <scope>IDENTIFICATION</scope>
</reference>
<feature type="domain" description="N-terminal Ras-GEF" evidence="2">
    <location>
        <begin position="3"/>
        <end position="77"/>
    </location>
</feature>
<reference evidence="3" key="5">
    <citation type="submission" date="2025-09" db="UniProtKB">
        <authorList>
            <consortium name="Ensembl"/>
        </authorList>
    </citation>
    <scope>IDENTIFICATION</scope>
</reference>
<dbReference type="OrthoDB" id="546434at2759"/>
<dbReference type="HOGENOM" id="CLU_080193_2_0_1"/>
<dbReference type="InterPro" id="IPR023578">
    <property type="entry name" value="Ras_GEF_dom_sf"/>
</dbReference>
<keyword evidence="4" id="KW-1185">Reference proteome</keyword>
<dbReference type="Ensembl" id="ENST00000442390.5">
    <property type="protein sequence ID" value="ENSP00000405648.1"/>
    <property type="gene ID" value="ENSG00000152689.20"/>
</dbReference>
<dbReference type="InterPro" id="IPR000651">
    <property type="entry name" value="Ras-like_Gua-exchang_fac_N"/>
</dbReference>
<dbReference type="MassIVE" id="C9J9C9"/>